<evidence type="ECO:0000313" key="2">
    <source>
        <dbReference type="Proteomes" id="UP000266841"/>
    </source>
</evidence>
<gene>
    <name evidence="1" type="ORF">THAOC_09604</name>
</gene>
<dbReference type="EMBL" id="AGNL01010383">
    <property type="protein sequence ID" value="EJK69169.1"/>
    <property type="molecule type" value="Genomic_DNA"/>
</dbReference>
<proteinExistence type="predicted"/>
<evidence type="ECO:0000313" key="1">
    <source>
        <dbReference type="EMBL" id="EJK69169.1"/>
    </source>
</evidence>
<comment type="caution">
    <text evidence="1">The sequence shown here is derived from an EMBL/GenBank/DDBJ whole genome shotgun (WGS) entry which is preliminary data.</text>
</comment>
<sequence length="199" mass="21726">MASPGGPMMAPMAPIHPQYIPYEVPRPHGYSNGSTAVVIYQTSQCNGKFAHHQTSPAYRGPGAVDNGISIEAVYLIPGYARWWQNFIPEGYGLPASGVWGDDGVYRTPARPSALYTPTGPLGRSVASVDLKQPIDASSAVDLSAPICSRPSHEWFFLSHVSLLQAADVAGNRLSLNRADEDWRKILSSAFIRLIWRYVL</sequence>
<name>K0SW47_THAOC</name>
<dbReference type="Proteomes" id="UP000266841">
    <property type="component" value="Unassembled WGS sequence"/>
</dbReference>
<accession>K0SW47</accession>
<keyword evidence="2" id="KW-1185">Reference proteome</keyword>
<organism evidence="1 2">
    <name type="scientific">Thalassiosira oceanica</name>
    <name type="common">Marine diatom</name>
    <dbReference type="NCBI Taxonomy" id="159749"/>
    <lineage>
        <taxon>Eukaryota</taxon>
        <taxon>Sar</taxon>
        <taxon>Stramenopiles</taxon>
        <taxon>Ochrophyta</taxon>
        <taxon>Bacillariophyta</taxon>
        <taxon>Coscinodiscophyceae</taxon>
        <taxon>Thalassiosirophycidae</taxon>
        <taxon>Thalassiosirales</taxon>
        <taxon>Thalassiosiraceae</taxon>
        <taxon>Thalassiosira</taxon>
    </lineage>
</organism>
<protein>
    <submittedName>
        <fullName evidence="1">Uncharacterized protein</fullName>
    </submittedName>
</protein>
<reference evidence="1 2" key="1">
    <citation type="journal article" date="2012" name="Genome Biol.">
        <title>Genome and low-iron response of an oceanic diatom adapted to chronic iron limitation.</title>
        <authorList>
            <person name="Lommer M."/>
            <person name="Specht M."/>
            <person name="Roy A.S."/>
            <person name="Kraemer L."/>
            <person name="Andreson R."/>
            <person name="Gutowska M.A."/>
            <person name="Wolf J."/>
            <person name="Bergner S.V."/>
            <person name="Schilhabel M.B."/>
            <person name="Klostermeier U.C."/>
            <person name="Beiko R.G."/>
            <person name="Rosenstiel P."/>
            <person name="Hippler M."/>
            <person name="Laroche J."/>
        </authorList>
    </citation>
    <scope>NUCLEOTIDE SEQUENCE [LARGE SCALE GENOMIC DNA]</scope>
    <source>
        <strain evidence="1 2">CCMP1005</strain>
    </source>
</reference>
<dbReference type="AlphaFoldDB" id="K0SW47"/>